<dbReference type="OrthoDB" id="37721at10239"/>
<dbReference type="GeneID" id="5658736"/>
<evidence type="ECO:0000313" key="1">
    <source>
        <dbReference type="EMBL" id="ABT14404.1"/>
    </source>
</evidence>
<gene>
    <name evidence="1" type="primary">b005L</name>
    <name evidence="1" type="ORF">NY2A_b005L</name>
</gene>
<accession>A7IVN0</accession>
<evidence type="ECO:0000313" key="2">
    <source>
        <dbReference type="Proteomes" id="UP000202419"/>
    </source>
</evidence>
<organism evidence="1 2">
    <name type="scientific">Paramecium bursaria Chlorella virus NY2A</name>
    <name type="common">PBCV-NY2A</name>
    <dbReference type="NCBI Taxonomy" id="46021"/>
    <lineage>
        <taxon>Viruses</taxon>
        <taxon>Varidnaviria</taxon>
        <taxon>Bamfordvirae</taxon>
        <taxon>Nucleocytoviricota</taxon>
        <taxon>Megaviricetes</taxon>
        <taxon>Algavirales</taxon>
        <taxon>Phycodnaviridae</taxon>
        <taxon>Chlorovirus</taxon>
        <taxon>Chlorovirus americanus</taxon>
    </lineage>
</organism>
<dbReference type="KEGG" id="vg:5658736"/>
<protein>
    <submittedName>
        <fullName evidence="1">Uncharacterized protein b005L</fullName>
    </submittedName>
</protein>
<dbReference type="Proteomes" id="UP000202419">
    <property type="component" value="Segment"/>
</dbReference>
<dbReference type="RefSeq" id="YP_001497201.1">
    <property type="nucleotide sequence ID" value="NC_009898.1"/>
</dbReference>
<dbReference type="EMBL" id="DQ491002">
    <property type="protein sequence ID" value="ABT14404.1"/>
    <property type="molecule type" value="Genomic_DNA"/>
</dbReference>
<sequence length="82" mass="8911">MSHASAVSHIVALPMMSSIKNLFTNDKPFVVDTVEPIECVAAGPSNGSVFESVKRFFTEHVGLYRVGTVFVVNTPETIEIVD</sequence>
<keyword evidence="2" id="KW-1185">Reference proteome</keyword>
<organismHost>
    <name type="scientific">Chlorella</name>
    <dbReference type="NCBI Taxonomy" id="3071"/>
</organismHost>
<proteinExistence type="predicted"/>
<name>A7IVN0_PBCVN</name>
<reference evidence="1 2" key="1">
    <citation type="journal article" date="2007" name="Virology">
        <title>Sequence and annotation of the 369-kb NY-2A and the 345-kb AR158 viruses that infect Chlorella NC64A.</title>
        <authorList>
            <person name="Fitzgerald L.A."/>
            <person name="Graves M.V."/>
            <person name="Li X."/>
            <person name="Feldblyum T."/>
            <person name="Nierman W.C."/>
            <person name="Van Etten J.L."/>
        </authorList>
    </citation>
    <scope>NUCLEOTIDE SEQUENCE [LARGE SCALE GENOMIC DNA]</scope>
    <source>
        <strain evidence="1 2">NY-2A</strain>
    </source>
</reference>